<dbReference type="PROSITE" id="PS50887">
    <property type="entry name" value="GGDEF"/>
    <property type="match status" value="1"/>
</dbReference>
<dbReference type="RefSeq" id="WP_264599472.1">
    <property type="nucleotide sequence ID" value="NZ_JAOQNS010000001.1"/>
</dbReference>
<comment type="caution">
    <text evidence="5">The sequence shown here is derived from an EMBL/GenBank/DDBJ whole genome shotgun (WGS) entry which is preliminary data.</text>
</comment>
<name>A0ABT3H5W8_9HYPH</name>
<dbReference type="SUPFAM" id="SSF52172">
    <property type="entry name" value="CheY-like"/>
    <property type="match status" value="1"/>
</dbReference>
<sequence length="298" mass="33090">MEILLAETSRLGRRVIAEMLERRGDVVHCCGDGHEALRELHENPDIDVLLTSIELPGVCGLELCWDARILAETRAPIYIIIMSSSRERSMLVEVLDSGANDFFRKPPLEGELHARMRSAERLLKAQRDVLWLSQTDSLTGVANRRRFFSLLREEIERLSGDPLSLVMLDIDRFKGINDRYGHDIGDKVIQALAAHFTGRTGIFGRVGGEEFCWALPGCPLSLAVDMAEEVRLAIEAGEVPSPLGPIRFTSSLGVAQHHAGDTVEDLSRRADEALYDAKESGRNRVSTRLAKPPQLLTA</sequence>
<dbReference type="InterPro" id="IPR000160">
    <property type="entry name" value="GGDEF_dom"/>
</dbReference>
<dbReference type="InterPro" id="IPR043128">
    <property type="entry name" value="Rev_trsase/Diguanyl_cyclase"/>
</dbReference>
<reference evidence="6" key="1">
    <citation type="submission" date="2023-07" db="EMBL/GenBank/DDBJ databases">
        <title>Genome sequencing of Purple Non-Sulfur Bacteria from various extreme environments.</title>
        <authorList>
            <person name="Mayer M."/>
        </authorList>
    </citation>
    <scope>NUCLEOTIDE SEQUENCE [LARGE SCALE GENOMIC DNA]</scope>
    <source>
        <strain evidence="6">DSM 17935</strain>
    </source>
</reference>
<protein>
    <recommendedName>
        <fullName evidence="1">diguanylate cyclase</fullName>
        <ecNumber evidence="1">2.7.7.65</ecNumber>
    </recommendedName>
</protein>
<evidence type="ECO:0000313" key="6">
    <source>
        <dbReference type="Proteomes" id="UP001209755"/>
    </source>
</evidence>
<dbReference type="SUPFAM" id="SSF55073">
    <property type="entry name" value="Nucleotide cyclase"/>
    <property type="match status" value="1"/>
</dbReference>
<dbReference type="InterPro" id="IPR001789">
    <property type="entry name" value="Sig_transdc_resp-reg_receiver"/>
</dbReference>
<evidence type="ECO:0000256" key="2">
    <source>
        <dbReference type="PROSITE-ProRule" id="PRU00169"/>
    </source>
</evidence>
<dbReference type="PROSITE" id="PS50110">
    <property type="entry name" value="RESPONSE_REGULATORY"/>
    <property type="match status" value="1"/>
</dbReference>
<dbReference type="CDD" id="cd00156">
    <property type="entry name" value="REC"/>
    <property type="match status" value="1"/>
</dbReference>
<organism evidence="5 6">
    <name type="scientific">Rhodobium gokarnense</name>
    <dbReference type="NCBI Taxonomy" id="364296"/>
    <lineage>
        <taxon>Bacteria</taxon>
        <taxon>Pseudomonadati</taxon>
        <taxon>Pseudomonadota</taxon>
        <taxon>Alphaproteobacteria</taxon>
        <taxon>Hyphomicrobiales</taxon>
        <taxon>Rhodobiaceae</taxon>
        <taxon>Rhodobium</taxon>
    </lineage>
</organism>
<dbReference type="Proteomes" id="UP001209755">
    <property type="component" value="Unassembled WGS sequence"/>
</dbReference>
<dbReference type="PANTHER" id="PTHR45138:SF24">
    <property type="entry name" value="DIGUANYLATE CYCLASE DGCC-RELATED"/>
    <property type="match status" value="1"/>
</dbReference>
<comment type="caution">
    <text evidence="2">Lacks conserved residue(s) required for the propagation of feature annotation.</text>
</comment>
<dbReference type="Gene3D" id="3.30.70.270">
    <property type="match status" value="1"/>
</dbReference>
<dbReference type="EMBL" id="JAOQNS010000001">
    <property type="protein sequence ID" value="MCW2305788.1"/>
    <property type="molecule type" value="Genomic_DNA"/>
</dbReference>
<proteinExistence type="predicted"/>
<dbReference type="PANTHER" id="PTHR45138">
    <property type="entry name" value="REGULATORY COMPONENTS OF SENSORY TRANSDUCTION SYSTEM"/>
    <property type="match status" value="1"/>
</dbReference>
<feature type="domain" description="Response regulatory" evidence="3">
    <location>
        <begin position="2"/>
        <end position="120"/>
    </location>
</feature>
<feature type="domain" description="GGDEF" evidence="4">
    <location>
        <begin position="161"/>
        <end position="290"/>
    </location>
</feature>
<dbReference type="CDD" id="cd01949">
    <property type="entry name" value="GGDEF"/>
    <property type="match status" value="1"/>
</dbReference>
<dbReference type="InterPro" id="IPR029787">
    <property type="entry name" value="Nucleotide_cyclase"/>
</dbReference>
<dbReference type="Pfam" id="PF00072">
    <property type="entry name" value="Response_reg"/>
    <property type="match status" value="1"/>
</dbReference>
<dbReference type="SMART" id="SM00448">
    <property type="entry name" value="REC"/>
    <property type="match status" value="1"/>
</dbReference>
<dbReference type="SMART" id="SM00267">
    <property type="entry name" value="GGDEF"/>
    <property type="match status" value="1"/>
</dbReference>
<evidence type="ECO:0000259" key="3">
    <source>
        <dbReference type="PROSITE" id="PS50110"/>
    </source>
</evidence>
<dbReference type="Gene3D" id="3.40.50.2300">
    <property type="match status" value="1"/>
</dbReference>
<accession>A0ABT3H5W8</accession>
<evidence type="ECO:0000256" key="1">
    <source>
        <dbReference type="ARBA" id="ARBA00012528"/>
    </source>
</evidence>
<dbReference type="NCBIfam" id="TIGR00254">
    <property type="entry name" value="GGDEF"/>
    <property type="match status" value="1"/>
</dbReference>
<evidence type="ECO:0000313" key="5">
    <source>
        <dbReference type="EMBL" id="MCW2305788.1"/>
    </source>
</evidence>
<keyword evidence="6" id="KW-1185">Reference proteome</keyword>
<dbReference type="Pfam" id="PF00990">
    <property type="entry name" value="GGDEF"/>
    <property type="match status" value="1"/>
</dbReference>
<dbReference type="InterPro" id="IPR050469">
    <property type="entry name" value="Diguanylate_Cyclase"/>
</dbReference>
<gene>
    <name evidence="5" type="ORF">M2319_000104</name>
</gene>
<evidence type="ECO:0000259" key="4">
    <source>
        <dbReference type="PROSITE" id="PS50887"/>
    </source>
</evidence>
<dbReference type="EC" id="2.7.7.65" evidence="1"/>
<dbReference type="InterPro" id="IPR011006">
    <property type="entry name" value="CheY-like_superfamily"/>
</dbReference>